<evidence type="ECO:0000313" key="2">
    <source>
        <dbReference type="Proteomes" id="UP001501729"/>
    </source>
</evidence>
<evidence type="ECO:0000313" key="1">
    <source>
        <dbReference type="EMBL" id="GAA5047807.1"/>
    </source>
</evidence>
<name>A0AAV3UFK4_9EURY</name>
<dbReference type="Proteomes" id="UP001501729">
    <property type="component" value="Unassembled WGS sequence"/>
</dbReference>
<comment type="caution">
    <text evidence="1">The sequence shown here is derived from an EMBL/GenBank/DDBJ whole genome shotgun (WGS) entry which is preliminary data.</text>
</comment>
<accession>A0AAV3UFK4</accession>
<reference evidence="1 2" key="1">
    <citation type="journal article" date="2019" name="Int. J. Syst. Evol. Microbiol.">
        <title>The Global Catalogue of Microorganisms (GCM) 10K type strain sequencing project: providing services to taxonomists for standard genome sequencing and annotation.</title>
        <authorList>
            <consortium name="The Broad Institute Genomics Platform"/>
            <consortium name="The Broad Institute Genome Sequencing Center for Infectious Disease"/>
            <person name="Wu L."/>
            <person name="Ma J."/>
        </authorList>
    </citation>
    <scope>NUCLEOTIDE SEQUENCE [LARGE SCALE GENOMIC DNA]</scope>
    <source>
        <strain evidence="1 2">JCM 17504</strain>
    </source>
</reference>
<gene>
    <name evidence="1" type="ORF">GCM10025751_18820</name>
</gene>
<dbReference type="EMBL" id="BAABKX010000001">
    <property type="protein sequence ID" value="GAA5047807.1"/>
    <property type="molecule type" value="Genomic_DNA"/>
</dbReference>
<organism evidence="1 2">
    <name type="scientific">Haladaptatus pallidirubidus</name>
    <dbReference type="NCBI Taxonomy" id="1008152"/>
    <lineage>
        <taxon>Archaea</taxon>
        <taxon>Methanobacteriati</taxon>
        <taxon>Methanobacteriota</taxon>
        <taxon>Stenosarchaea group</taxon>
        <taxon>Halobacteria</taxon>
        <taxon>Halobacteriales</taxon>
        <taxon>Haladaptataceae</taxon>
        <taxon>Haladaptatus</taxon>
    </lineage>
</organism>
<protein>
    <submittedName>
        <fullName evidence="1">Uncharacterized protein</fullName>
    </submittedName>
</protein>
<dbReference type="AlphaFoldDB" id="A0AAV3UFK4"/>
<proteinExistence type="predicted"/>
<sequence length="64" mass="7129">MKYLFVEAAVDPAEELGAGRHELRVIRVIYPESHLDTNTGVGHIDDSNRRFGVVRDLVVVLGLL</sequence>
<keyword evidence="2" id="KW-1185">Reference proteome</keyword>